<reference evidence="1 3" key="1">
    <citation type="submission" date="2018-06" db="EMBL/GenBank/DDBJ databases">
        <authorList>
            <consortium name="Pathogen Informatics"/>
            <person name="Doyle S."/>
        </authorList>
    </citation>
    <scope>NUCLEOTIDE SEQUENCE [LARGE SCALE GENOMIC DNA]</scope>
    <source>
        <strain evidence="1 3">NCTC13160</strain>
    </source>
</reference>
<accession>A0A378YBV9</accession>
<dbReference type="AlphaFoldDB" id="A0A378YBV9"/>
<dbReference type="Proteomes" id="UP000361468">
    <property type="component" value="Unassembled WGS sequence"/>
</dbReference>
<dbReference type="EMBL" id="CABPSO010000002">
    <property type="protein sequence ID" value="VVE62828.1"/>
    <property type="molecule type" value="Genomic_DNA"/>
</dbReference>
<evidence type="ECO:0000313" key="4">
    <source>
        <dbReference type="Proteomes" id="UP000361468"/>
    </source>
</evidence>
<proteinExistence type="predicted"/>
<evidence type="ECO:0000313" key="3">
    <source>
        <dbReference type="Proteomes" id="UP000254573"/>
    </source>
</evidence>
<sequence length="60" mass="6607">MAPQRRPFILGDPVYGKCRANADVCRADADWRQAASMRKNSVGVQPSAFRNMALKALVLS</sequence>
<reference evidence="2 4" key="2">
    <citation type="submission" date="2019-08" db="EMBL/GenBank/DDBJ databases">
        <authorList>
            <person name="Peeters C."/>
        </authorList>
    </citation>
    <scope>NUCLEOTIDE SEQUENCE [LARGE SCALE GENOMIC DNA]</scope>
    <source>
        <strain evidence="2 4">LMG 31119</strain>
    </source>
</reference>
<dbReference type="EMBL" id="UGSG01000001">
    <property type="protein sequence ID" value="SUA74712.1"/>
    <property type="molecule type" value="Genomic_DNA"/>
</dbReference>
<evidence type="ECO:0000313" key="1">
    <source>
        <dbReference type="EMBL" id="SUA74712.1"/>
    </source>
</evidence>
<evidence type="ECO:0000313" key="2">
    <source>
        <dbReference type="EMBL" id="VVE62828.1"/>
    </source>
</evidence>
<keyword evidence="4" id="KW-1185">Reference proteome</keyword>
<name>A0A378YBV9_9BURK</name>
<organism evidence="1 3">
    <name type="scientific">Pandoraea pnomenusa</name>
    <dbReference type="NCBI Taxonomy" id="93220"/>
    <lineage>
        <taxon>Bacteria</taxon>
        <taxon>Pseudomonadati</taxon>
        <taxon>Pseudomonadota</taxon>
        <taxon>Betaproteobacteria</taxon>
        <taxon>Burkholderiales</taxon>
        <taxon>Burkholderiaceae</taxon>
        <taxon>Pandoraea</taxon>
    </lineage>
</organism>
<gene>
    <name evidence="1" type="ORF">NCTC13160_00456</name>
    <name evidence="2" type="ORF">PPN31119_01013</name>
</gene>
<dbReference type="Proteomes" id="UP000254573">
    <property type="component" value="Unassembled WGS sequence"/>
</dbReference>
<protein>
    <submittedName>
        <fullName evidence="1">Uncharacterized protein</fullName>
    </submittedName>
</protein>